<keyword evidence="4" id="KW-1185">Reference proteome</keyword>
<evidence type="ECO:0000313" key="4">
    <source>
        <dbReference type="Proteomes" id="UP000011116"/>
    </source>
</evidence>
<dbReference type="PROSITE" id="PS50181">
    <property type="entry name" value="FBOX"/>
    <property type="match status" value="1"/>
</dbReference>
<dbReference type="SUPFAM" id="SSF81383">
    <property type="entry name" value="F-box domain"/>
    <property type="match status" value="1"/>
</dbReference>
<dbReference type="Pfam" id="PF00646">
    <property type="entry name" value="F-box"/>
    <property type="match status" value="1"/>
</dbReference>
<dbReference type="PANTHER" id="PTHR32153">
    <property type="entry name" value="OJ000223_09.16 PROTEIN"/>
    <property type="match status" value="1"/>
</dbReference>
<dbReference type="GeneID" id="123403265"/>
<dbReference type="Gramene" id="HORVU.MOREX.r3.6HG0630280.1">
    <property type="protein sequence ID" value="HORVU.MOREX.r3.6HG0630280.1"/>
    <property type="gene ID" value="HORVU.MOREX.r3.6HG0630280"/>
</dbReference>
<dbReference type="AlphaFoldDB" id="A0A8I6Z514"/>
<reference evidence="3" key="2">
    <citation type="submission" date="2020-10" db="EMBL/GenBank/DDBJ databases">
        <authorList>
            <person name="Scholz U."/>
            <person name="Mascher M."/>
            <person name="Fiebig A."/>
        </authorList>
    </citation>
    <scope>NUCLEOTIDE SEQUENCE [LARGE SCALE GENOMIC DNA]</scope>
    <source>
        <strain evidence="3">cv. Morex</strain>
    </source>
</reference>
<dbReference type="InterPro" id="IPR044997">
    <property type="entry name" value="F-box_plant"/>
</dbReference>
<dbReference type="Pfam" id="PF23622">
    <property type="entry name" value="LRR_At1g61320_AtMIF1"/>
    <property type="match status" value="1"/>
</dbReference>
<dbReference type="InterPro" id="IPR036047">
    <property type="entry name" value="F-box-like_dom_sf"/>
</dbReference>
<protein>
    <recommendedName>
        <fullName evidence="2">F-box domain-containing protein</fullName>
    </recommendedName>
</protein>
<evidence type="ECO:0000256" key="1">
    <source>
        <dbReference type="SAM" id="MobiDB-lite"/>
    </source>
</evidence>
<reference evidence="3" key="3">
    <citation type="submission" date="2022-01" db="UniProtKB">
        <authorList>
            <consortium name="EnsemblPlants"/>
        </authorList>
    </citation>
    <scope>IDENTIFICATION</scope>
    <source>
        <strain evidence="3">subsp. vulgare</strain>
    </source>
</reference>
<dbReference type="EnsemblPlants" id="HORVU.MOREX.r3.6HG0630280.1">
    <property type="protein sequence ID" value="HORVU.MOREX.r3.6HG0630280.1"/>
    <property type="gene ID" value="HORVU.MOREX.r3.6HG0630280"/>
</dbReference>
<dbReference type="InterPro" id="IPR032675">
    <property type="entry name" value="LRR_dom_sf"/>
</dbReference>
<evidence type="ECO:0000259" key="2">
    <source>
        <dbReference type="PROSITE" id="PS50181"/>
    </source>
</evidence>
<feature type="domain" description="F-box" evidence="2">
    <location>
        <begin position="85"/>
        <end position="132"/>
    </location>
</feature>
<dbReference type="KEGG" id="hvg:123403265"/>
<dbReference type="Gramene" id="HORVU.MOREX.r2.6HG0523270.1">
    <property type="protein sequence ID" value="HORVU.MOREX.r2.6HG0523270.1"/>
    <property type="gene ID" value="HORVU.MOREX.r2.6HG0523270"/>
</dbReference>
<dbReference type="Proteomes" id="UP000011116">
    <property type="component" value="Chromosome 6H"/>
</dbReference>
<reference evidence="4" key="1">
    <citation type="journal article" date="2012" name="Nature">
        <title>A physical, genetic and functional sequence assembly of the barley genome.</title>
        <authorList>
            <consortium name="The International Barley Genome Sequencing Consortium"/>
            <person name="Mayer K.F."/>
            <person name="Waugh R."/>
            <person name="Brown J.W."/>
            <person name="Schulman A."/>
            <person name="Langridge P."/>
            <person name="Platzer M."/>
            <person name="Fincher G.B."/>
            <person name="Muehlbauer G.J."/>
            <person name="Sato K."/>
            <person name="Close T.J."/>
            <person name="Wise R.P."/>
            <person name="Stein N."/>
        </authorList>
    </citation>
    <scope>NUCLEOTIDE SEQUENCE [LARGE SCALE GENOMIC DNA]</scope>
    <source>
        <strain evidence="4">cv. Morex</strain>
    </source>
</reference>
<feature type="region of interest" description="Disordered" evidence="1">
    <location>
        <begin position="1"/>
        <end position="20"/>
    </location>
</feature>
<gene>
    <name evidence="3" type="primary">LOC123403265</name>
</gene>
<name>A0A8I6Z514_HORVV</name>
<dbReference type="OrthoDB" id="613859at2759"/>
<evidence type="ECO:0000313" key="3">
    <source>
        <dbReference type="EnsemblPlants" id="HORVU.MOREX.r3.6HG0630280.1"/>
    </source>
</evidence>
<accession>A0A8I6Z514</accession>
<dbReference type="InterPro" id="IPR001810">
    <property type="entry name" value="F-box_dom"/>
</dbReference>
<feature type="compositionally biased region" description="Basic residues" evidence="1">
    <location>
        <begin position="1"/>
        <end position="12"/>
    </location>
</feature>
<dbReference type="SUPFAM" id="SSF52047">
    <property type="entry name" value="RNI-like"/>
    <property type="match status" value="1"/>
</dbReference>
<dbReference type="RefSeq" id="XP_044953144.1">
    <property type="nucleotide sequence ID" value="XM_045097209.1"/>
</dbReference>
<organism evidence="3 4">
    <name type="scientific">Hordeum vulgare subsp. vulgare</name>
    <name type="common">Domesticated barley</name>
    <dbReference type="NCBI Taxonomy" id="112509"/>
    <lineage>
        <taxon>Eukaryota</taxon>
        <taxon>Viridiplantae</taxon>
        <taxon>Streptophyta</taxon>
        <taxon>Embryophyta</taxon>
        <taxon>Tracheophyta</taxon>
        <taxon>Spermatophyta</taxon>
        <taxon>Magnoliopsida</taxon>
        <taxon>Liliopsida</taxon>
        <taxon>Poales</taxon>
        <taxon>Poaceae</taxon>
        <taxon>BOP clade</taxon>
        <taxon>Pooideae</taxon>
        <taxon>Triticodae</taxon>
        <taxon>Triticeae</taxon>
        <taxon>Hordeinae</taxon>
        <taxon>Hordeum</taxon>
    </lineage>
</organism>
<dbReference type="InterPro" id="IPR055357">
    <property type="entry name" value="LRR_At1g61320_AtMIF1"/>
</dbReference>
<dbReference type="Gene3D" id="3.80.10.10">
    <property type="entry name" value="Ribonuclease Inhibitor"/>
    <property type="match status" value="1"/>
</dbReference>
<sequence length="536" mass="60332">MKKVNRSRRGRRDPKTEVGTRDMLSILPGDIKACNGDRLIFRSGKMQSKTGAGNGGSLSELPAEVQTCKGDKLRELPADLEAGNTDRLSQLPTDVLLDILERVGTLDAVKTCILSKKMQTLPTMLSQIVIDLSTEDLVRIHTVVADVTNKILSARPSKITIRKLKLKFFLSPSHCLSIGKCVGLAMADQKVDEAEFEILTPRNGHLCTEAYRLFFAQQFNDFFRDCPDAFAGLTGLHLQYMRFGESDITNILSYCKRLESLSLFMCDEGGGSVLHVEHARLVELVISYCEFKTVELTSLSKLQRMTFDNWPSSCAENPLVLGFVPQLSKLSLAKSCFSHKKLKLSQLLANVPSVNDLYLEFRSEKIWIQPESPKLLSPGLAKLRCVNLDNLPEECDIAWTMFLLEAAPFVVEFCITVWDHKCHRESQKSYSEKIDVKWEPSDPDFKHKNLAKLTIYGFQSDDNFTGHVRRVMEAAVNIKEVSLHDRKVCKVCAAKFPHVEVRPSSYPRSSDEKDLLRNKITETSVKASPAVIHFRS</sequence>
<proteinExistence type="predicted"/>